<evidence type="ECO:0000313" key="8">
    <source>
        <dbReference type="Proteomes" id="UP001501747"/>
    </source>
</evidence>
<keyword evidence="8" id="KW-1185">Reference proteome</keyword>
<feature type="transmembrane region" description="Helical" evidence="5">
    <location>
        <begin position="150"/>
        <end position="173"/>
    </location>
</feature>
<dbReference type="EMBL" id="BAABAL010000002">
    <property type="protein sequence ID" value="GAA3986288.1"/>
    <property type="molecule type" value="Genomic_DNA"/>
</dbReference>
<dbReference type="InterPro" id="IPR005829">
    <property type="entry name" value="Sugar_transporter_CS"/>
</dbReference>
<dbReference type="CDD" id="cd17371">
    <property type="entry name" value="MFS_MucK"/>
    <property type="match status" value="1"/>
</dbReference>
<name>A0ABP7QQ10_9PSEU</name>
<feature type="transmembrane region" description="Helical" evidence="5">
    <location>
        <begin position="377"/>
        <end position="408"/>
    </location>
</feature>
<organism evidence="7 8">
    <name type="scientific">Allokutzneria multivorans</name>
    <dbReference type="NCBI Taxonomy" id="1142134"/>
    <lineage>
        <taxon>Bacteria</taxon>
        <taxon>Bacillati</taxon>
        <taxon>Actinomycetota</taxon>
        <taxon>Actinomycetes</taxon>
        <taxon>Pseudonocardiales</taxon>
        <taxon>Pseudonocardiaceae</taxon>
        <taxon>Allokutzneria</taxon>
    </lineage>
</organism>
<comment type="subcellular location">
    <subcellularLocation>
        <location evidence="1">Cell membrane</location>
        <topology evidence="1">Multi-pass membrane protein</topology>
    </subcellularLocation>
</comment>
<feature type="transmembrane region" description="Helical" evidence="5">
    <location>
        <begin position="234"/>
        <end position="258"/>
    </location>
</feature>
<feature type="transmembrane region" description="Helical" evidence="5">
    <location>
        <begin position="116"/>
        <end position="138"/>
    </location>
</feature>
<evidence type="ECO:0000256" key="4">
    <source>
        <dbReference type="ARBA" id="ARBA00023136"/>
    </source>
</evidence>
<feature type="transmembrane region" description="Helical" evidence="5">
    <location>
        <begin position="92"/>
        <end position="110"/>
    </location>
</feature>
<keyword evidence="2 5" id="KW-0812">Transmembrane</keyword>
<dbReference type="InterPro" id="IPR020846">
    <property type="entry name" value="MFS_dom"/>
</dbReference>
<dbReference type="Pfam" id="PF07690">
    <property type="entry name" value="MFS_1"/>
    <property type="match status" value="1"/>
</dbReference>
<dbReference type="InterPro" id="IPR011701">
    <property type="entry name" value="MFS"/>
</dbReference>
<dbReference type="PANTHER" id="PTHR23508:SF10">
    <property type="entry name" value="CARBOXYLIC ACID TRANSPORTER PROTEIN HOMOLOG"/>
    <property type="match status" value="1"/>
</dbReference>
<feature type="transmembrane region" description="Helical" evidence="5">
    <location>
        <begin position="264"/>
        <end position="287"/>
    </location>
</feature>
<dbReference type="Proteomes" id="UP001501747">
    <property type="component" value="Unassembled WGS sequence"/>
</dbReference>
<comment type="caution">
    <text evidence="7">The sequence shown here is derived from an EMBL/GenBank/DDBJ whole genome shotgun (WGS) entry which is preliminary data.</text>
</comment>
<proteinExistence type="predicted"/>
<feature type="transmembrane region" description="Helical" evidence="5">
    <location>
        <begin position="62"/>
        <end position="83"/>
    </location>
</feature>
<sequence>MSTDTVPDTRPFAWFRTLGPKGKRAFVGSFGGYGLDSYDFQVLPLGMVAISAYFGISSGQAGLLSTVTLVMSAVGGIGAGILADRIGRARTLMASVLVYAVFTALCGFAPTYELLLVFRGLQGIGFGAEWAAGAILVAEYASSQYRGRTVAFIQSAWAVGWGLAVVVYTVVFNLVDPDLAWRVLFWTGALPALLILYVRRNVTDSPKTEASRTKEKQRGTLRGIMRGKLGRTTFFASLLATGVQGGYYTLATWIPAYLKTDRQLTIVGTGGYLAFQIAGAFVGYITGGYFTDWLGRKKTFVLFAVLSAVLIVGYTAVPVGADTLVLLLGFPLGFCTSAIFSGFGAYLAELYPSALRGTGQGFTYNLGRAVGSLFPTIVGFLAVTMGIGGAMIVGAFGYGVAVIALIWLPETVGTELE</sequence>
<gene>
    <name evidence="7" type="ORF">GCM10022247_00820</name>
</gene>
<accession>A0ABP7QQ10</accession>
<feature type="transmembrane region" description="Helical" evidence="5">
    <location>
        <begin position="323"/>
        <end position="348"/>
    </location>
</feature>
<dbReference type="PROSITE" id="PS00217">
    <property type="entry name" value="SUGAR_TRANSPORT_2"/>
    <property type="match status" value="1"/>
</dbReference>
<feature type="transmembrane region" description="Helical" evidence="5">
    <location>
        <begin position="179"/>
        <end position="198"/>
    </location>
</feature>
<reference evidence="8" key="1">
    <citation type="journal article" date="2019" name="Int. J. Syst. Evol. Microbiol.">
        <title>The Global Catalogue of Microorganisms (GCM) 10K type strain sequencing project: providing services to taxonomists for standard genome sequencing and annotation.</title>
        <authorList>
            <consortium name="The Broad Institute Genomics Platform"/>
            <consortium name="The Broad Institute Genome Sequencing Center for Infectious Disease"/>
            <person name="Wu L."/>
            <person name="Ma J."/>
        </authorList>
    </citation>
    <scope>NUCLEOTIDE SEQUENCE [LARGE SCALE GENOMIC DNA]</scope>
    <source>
        <strain evidence="8">JCM 17342</strain>
    </source>
</reference>
<keyword evidence="4 5" id="KW-0472">Membrane</keyword>
<feature type="domain" description="Major facilitator superfamily (MFS) profile" evidence="6">
    <location>
        <begin position="25"/>
        <end position="412"/>
    </location>
</feature>
<dbReference type="Gene3D" id="1.20.1250.20">
    <property type="entry name" value="MFS general substrate transporter like domains"/>
    <property type="match status" value="2"/>
</dbReference>
<protein>
    <submittedName>
        <fullName evidence="7">MFS transporter</fullName>
    </submittedName>
</protein>
<keyword evidence="3 5" id="KW-1133">Transmembrane helix</keyword>
<evidence type="ECO:0000256" key="1">
    <source>
        <dbReference type="ARBA" id="ARBA00004651"/>
    </source>
</evidence>
<dbReference type="PROSITE" id="PS50850">
    <property type="entry name" value="MFS"/>
    <property type="match status" value="1"/>
</dbReference>
<evidence type="ECO:0000256" key="2">
    <source>
        <dbReference type="ARBA" id="ARBA00022692"/>
    </source>
</evidence>
<dbReference type="PANTHER" id="PTHR23508">
    <property type="entry name" value="CARBOXYLIC ACID TRANSPORTER PROTEIN HOMOLOG"/>
    <property type="match status" value="1"/>
</dbReference>
<evidence type="ECO:0000256" key="3">
    <source>
        <dbReference type="ARBA" id="ARBA00022989"/>
    </source>
</evidence>
<evidence type="ECO:0000256" key="5">
    <source>
        <dbReference type="SAM" id="Phobius"/>
    </source>
</evidence>
<feature type="transmembrane region" description="Helical" evidence="5">
    <location>
        <begin position="299"/>
        <end position="317"/>
    </location>
</feature>
<dbReference type="InterPro" id="IPR036259">
    <property type="entry name" value="MFS_trans_sf"/>
</dbReference>
<dbReference type="SUPFAM" id="SSF103473">
    <property type="entry name" value="MFS general substrate transporter"/>
    <property type="match status" value="1"/>
</dbReference>
<dbReference type="RefSeq" id="WP_344870374.1">
    <property type="nucleotide sequence ID" value="NZ_BAABAL010000002.1"/>
</dbReference>
<evidence type="ECO:0000259" key="6">
    <source>
        <dbReference type="PROSITE" id="PS50850"/>
    </source>
</evidence>
<evidence type="ECO:0000313" key="7">
    <source>
        <dbReference type="EMBL" id="GAA3986288.1"/>
    </source>
</evidence>